<evidence type="ECO:0000256" key="11">
    <source>
        <dbReference type="ARBA" id="ARBA00022840"/>
    </source>
</evidence>
<dbReference type="Proteomes" id="UP001183582">
    <property type="component" value="Unassembled WGS sequence"/>
</dbReference>
<dbReference type="RefSeq" id="WP_310891135.1">
    <property type="nucleotide sequence ID" value="NZ_BAAAGR010000001.1"/>
</dbReference>
<keyword evidence="7" id="KW-0808">Transferase</keyword>
<keyword evidence="9" id="KW-0547">Nucleotide-binding</keyword>
<feature type="domain" description="Pyruvate phosphate dikinase AMP/ATP-binding" evidence="15">
    <location>
        <begin position="24"/>
        <end position="343"/>
    </location>
</feature>
<gene>
    <name evidence="16" type="ORF">KZC50_06820</name>
</gene>
<name>A0AAJ2HD07_9MICO</name>
<comment type="similarity">
    <text evidence="4">Belongs to the PEP-utilizing enzyme family.</text>
</comment>
<keyword evidence="10" id="KW-0418">Kinase</keyword>
<dbReference type="FunFam" id="3.30.1490.20:FF:000010">
    <property type="entry name" value="Phosphoenolpyruvate synthase"/>
    <property type="match status" value="1"/>
</dbReference>
<dbReference type="GO" id="GO:0008986">
    <property type="term" value="F:pyruvate, water dikinase activity"/>
    <property type="evidence" value="ECO:0007669"/>
    <property type="project" value="UniProtKB-EC"/>
</dbReference>
<comment type="cofactor">
    <cofactor evidence="1">
        <name>Mg(2+)</name>
        <dbReference type="ChEBI" id="CHEBI:18420"/>
    </cofactor>
</comment>
<dbReference type="Pfam" id="PF01326">
    <property type="entry name" value="PPDK_N"/>
    <property type="match status" value="1"/>
</dbReference>
<dbReference type="SUPFAM" id="SSF56059">
    <property type="entry name" value="Glutathione synthetase ATP-binding domain-like"/>
    <property type="match status" value="1"/>
</dbReference>
<evidence type="ECO:0000256" key="4">
    <source>
        <dbReference type="ARBA" id="ARBA00007837"/>
    </source>
</evidence>
<dbReference type="GO" id="GO:0005524">
    <property type="term" value="F:ATP binding"/>
    <property type="evidence" value="ECO:0007669"/>
    <property type="project" value="UniProtKB-KW"/>
</dbReference>
<organism evidence="16 17">
    <name type="scientific">Microbacterium aurantiacum</name>
    <dbReference type="NCBI Taxonomy" id="162393"/>
    <lineage>
        <taxon>Bacteria</taxon>
        <taxon>Bacillati</taxon>
        <taxon>Actinomycetota</taxon>
        <taxon>Actinomycetes</taxon>
        <taxon>Micrococcales</taxon>
        <taxon>Microbacteriaceae</taxon>
        <taxon>Microbacterium</taxon>
    </lineage>
</organism>
<evidence type="ECO:0000256" key="8">
    <source>
        <dbReference type="ARBA" id="ARBA00022723"/>
    </source>
</evidence>
<keyword evidence="11" id="KW-0067">ATP-binding</keyword>
<evidence type="ECO:0000256" key="1">
    <source>
        <dbReference type="ARBA" id="ARBA00001946"/>
    </source>
</evidence>
<evidence type="ECO:0000256" key="13">
    <source>
        <dbReference type="ARBA" id="ARBA00033470"/>
    </source>
</evidence>
<dbReference type="Gene3D" id="3.30.470.20">
    <property type="entry name" value="ATP-grasp fold, B domain"/>
    <property type="match status" value="1"/>
</dbReference>
<dbReference type="GeneID" id="301457927"/>
<dbReference type="InterPro" id="IPR002192">
    <property type="entry name" value="PPDK_AMP/ATP-bd"/>
</dbReference>
<evidence type="ECO:0000256" key="3">
    <source>
        <dbReference type="ARBA" id="ARBA00004742"/>
    </source>
</evidence>
<dbReference type="EMBL" id="JAHWXH010000001">
    <property type="protein sequence ID" value="MDS0245325.1"/>
    <property type="molecule type" value="Genomic_DNA"/>
</dbReference>
<evidence type="ECO:0000313" key="16">
    <source>
        <dbReference type="EMBL" id="MDS0245325.1"/>
    </source>
</evidence>
<evidence type="ECO:0000256" key="7">
    <source>
        <dbReference type="ARBA" id="ARBA00022679"/>
    </source>
</evidence>
<evidence type="ECO:0000256" key="5">
    <source>
        <dbReference type="ARBA" id="ARBA00011996"/>
    </source>
</evidence>
<evidence type="ECO:0000256" key="12">
    <source>
        <dbReference type="ARBA" id="ARBA00022842"/>
    </source>
</evidence>
<dbReference type="InterPro" id="IPR013815">
    <property type="entry name" value="ATP_grasp_subdomain_1"/>
</dbReference>
<dbReference type="Gene3D" id="3.30.1490.20">
    <property type="entry name" value="ATP-grasp fold, A domain"/>
    <property type="match status" value="1"/>
</dbReference>
<reference evidence="16 17" key="1">
    <citation type="submission" date="2021-06" db="EMBL/GenBank/DDBJ databases">
        <title>Genome-based taxonomic framework of Microbacterium strains isolated from marine environment, the description of four new species and reclassification of four preexisting species.</title>
        <authorList>
            <person name="Lee S.D."/>
            <person name="Kim S.-M."/>
            <person name="Byeon Y.-S."/>
            <person name="Yang H.L."/>
            <person name="Kim I.S."/>
        </authorList>
    </citation>
    <scope>NUCLEOTIDE SEQUENCE [LARGE SCALE GENOMIC DNA]</scope>
    <source>
        <strain evidence="16 17">KACC 20514</strain>
    </source>
</reference>
<evidence type="ECO:0000259" key="15">
    <source>
        <dbReference type="Pfam" id="PF01326"/>
    </source>
</evidence>
<comment type="pathway">
    <text evidence="3">Carbohydrate biosynthesis; gluconeogenesis.</text>
</comment>
<dbReference type="AlphaFoldDB" id="A0AAJ2HD07"/>
<accession>A0AAJ2HD07</accession>
<proteinExistence type="inferred from homology"/>
<evidence type="ECO:0000256" key="6">
    <source>
        <dbReference type="ARBA" id="ARBA00021623"/>
    </source>
</evidence>
<protein>
    <recommendedName>
        <fullName evidence="6">Phosphoenolpyruvate synthase</fullName>
        <ecNumber evidence="5">2.7.9.2</ecNumber>
    </recommendedName>
    <alternativeName>
        <fullName evidence="13">Pyruvate, water dikinase</fullName>
    </alternativeName>
</protein>
<dbReference type="EC" id="2.7.9.2" evidence="5"/>
<evidence type="ECO:0000256" key="14">
    <source>
        <dbReference type="ARBA" id="ARBA00047700"/>
    </source>
</evidence>
<evidence type="ECO:0000256" key="2">
    <source>
        <dbReference type="ARBA" id="ARBA00002988"/>
    </source>
</evidence>
<comment type="function">
    <text evidence="2">Catalyzes the phosphorylation of pyruvate to phosphoenolpyruvate.</text>
</comment>
<dbReference type="GO" id="GO:0046872">
    <property type="term" value="F:metal ion binding"/>
    <property type="evidence" value="ECO:0007669"/>
    <property type="project" value="UniProtKB-KW"/>
</dbReference>
<dbReference type="PANTHER" id="PTHR43030:SF1">
    <property type="entry name" value="PHOSPHOENOLPYRUVATE SYNTHASE"/>
    <property type="match status" value="1"/>
</dbReference>
<evidence type="ECO:0000256" key="10">
    <source>
        <dbReference type="ARBA" id="ARBA00022777"/>
    </source>
</evidence>
<evidence type="ECO:0000256" key="9">
    <source>
        <dbReference type="ARBA" id="ARBA00022741"/>
    </source>
</evidence>
<evidence type="ECO:0000313" key="17">
    <source>
        <dbReference type="Proteomes" id="UP001183582"/>
    </source>
</evidence>
<keyword evidence="12" id="KW-0460">Magnesium</keyword>
<comment type="catalytic activity">
    <reaction evidence="14">
        <text>pyruvate + ATP + H2O = phosphoenolpyruvate + AMP + phosphate + 2 H(+)</text>
        <dbReference type="Rhea" id="RHEA:11364"/>
        <dbReference type="ChEBI" id="CHEBI:15361"/>
        <dbReference type="ChEBI" id="CHEBI:15377"/>
        <dbReference type="ChEBI" id="CHEBI:15378"/>
        <dbReference type="ChEBI" id="CHEBI:30616"/>
        <dbReference type="ChEBI" id="CHEBI:43474"/>
        <dbReference type="ChEBI" id="CHEBI:58702"/>
        <dbReference type="ChEBI" id="CHEBI:456215"/>
        <dbReference type="EC" id="2.7.9.2"/>
    </reaction>
</comment>
<comment type="caution">
    <text evidence="16">The sequence shown here is derived from an EMBL/GenBank/DDBJ whole genome shotgun (WGS) entry which is preliminary data.</text>
</comment>
<keyword evidence="8" id="KW-0479">Metal-binding</keyword>
<dbReference type="PANTHER" id="PTHR43030">
    <property type="entry name" value="PHOSPHOENOLPYRUVATE SYNTHASE"/>
    <property type="match status" value="1"/>
</dbReference>
<dbReference type="InterPro" id="IPR006319">
    <property type="entry name" value="PEP_synth"/>
</dbReference>
<sequence length="362" mass="38978">MSDATPSARLFIRFFEETGPAPIELLGGKCASLVALTTAGMPVPPGFAITTDAYTAFIEHSGIADDIHALLGSIDPDDVASIDRVSAQIREEILKRPVPQEIHDEFSEAYAALQSRFASETPVAVRSSATAEDLPDASFAGQQDTYLWLTGRDDVAEHVRRCWASLYTSRAIVYRLRAGIPNEGLSMAVAVQKMVDAKAAGVAMTVDPSNGDRSTIVIDAAWGLGELVVSGLVTPDNLHVDKVMLTVSAEHIGDKHVELVPDADARGIREREVEPERRTMRCLTDAEVTAVAAMAKRAEKHFGSPQDIEWAIDRGLPEGENLLLLQSRPETVWASKTSETAPTTSGFGIASITQSLMAQIGR</sequence>